<proteinExistence type="predicted"/>
<dbReference type="AlphaFoldDB" id="A0A066YZL5"/>
<dbReference type="PATRIC" id="fig|1348663.4.peg.1023"/>
<feature type="transmembrane region" description="Helical" evidence="1">
    <location>
        <begin position="7"/>
        <end position="29"/>
    </location>
</feature>
<name>A0A066YZL5_9ACTN</name>
<dbReference type="EMBL" id="JNBY01000050">
    <property type="protein sequence ID" value="KDN86988.1"/>
    <property type="molecule type" value="Genomic_DNA"/>
</dbReference>
<evidence type="ECO:0000256" key="1">
    <source>
        <dbReference type="SAM" id="Phobius"/>
    </source>
</evidence>
<keyword evidence="1" id="KW-0472">Membrane</keyword>
<gene>
    <name evidence="2" type="ORF">KCH_10730</name>
</gene>
<keyword evidence="1" id="KW-1133">Transmembrane helix</keyword>
<dbReference type="Proteomes" id="UP000027178">
    <property type="component" value="Unassembled WGS sequence"/>
</dbReference>
<keyword evidence="3" id="KW-1185">Reference proteome</keyword>
<sequence length="64" mass="6835">MRDDLPRLCAAGFSARLGALLVVPVLLWATLGDGPIGWERVALILALLRIAQDAQVSGVLLGRR</sequence>
<protein>
    <submittedName>
        <fullName evidence="2">Uncharacterized protein</fullName>
    </submittedName>
</protein>
<accession>A0A066YZL5</accession>
<keyword evidence="1" id="KW-0812">Transmembrane</keyword>
<organism evidence="2 3">
    <name type="scientific">Kitasatospora cheerisanensis KCTC 2395</name>
    <dbReference type="NCBI Taxonomy" id="1348663"/>
    <lineage>
        <taxon>Bacteria</taxon>
        <taxon>Bacillati</taxon>
        <taxon>Actinomycetota</taxon>
        <taxon>Actinomycetes</taxon>
        <taxon>Kitasatosporales</taxon>
        <taxon>Streptomycetaceae</taxon>
        <taxon>Kitasatospora</taxon>
    </lineage>
</organism>
<comment type="caution">
    <text evidence="2">The sequence shown here is derived from an EMBL/GenBank/DDBJ whole genome shotgun (WGS) entry which is preliminary data.</text>
</comment>
<evidence type="ECO:0000313" key="3">
    <source>
        <dbReference type="Proteomes" id="UP000027178"/>
    </source>
</evidence>
<evidence type="ECO:0000313" key="2">
    <source>
        <dbReference type="EMBL" id="KDN86988.1"/>
    </source>
</evidence>
<dbReference type="HOGENOM" id="CLU_2861813_0_0_11"/>
<reference evidence="2 3" key="1">
    <citation type="submission" date="2014-05" db="EMBL/GenBank/DDBJ databases">
        <title>Draft Genome Sequence of Kitasatospora cheerisanensis KCTC 2395.</title>
        <authorList>
            <person name="Nam D.H."/>
        </authorList>
    </citation>
    <scope>NUCLEOTIDE SEQUENCE [LARGE SCALE GENOMIC DNA]</scope>
    <source>
        <strain evidence="2 3">KCTC 2395</strain>
    </source>
</reference>